<accession>A0A7J6LVV5</accession>
<protein>
    <submittedName>
        <fullName evidence="1">Uncharacterized protein</fullName>
    </submittedName>
</protein>
<keyword evidence="2" id="KW-1185">Reference proteome</keyword>
<name>A0A7J6LVV5_PERCH</name>
<reference evidence="1 2" key="1">
    <citation type="submission" date="2020-04" db="EMBL/GenBank/DDBJ databases">
        <title>Perkinsus chesapeaki whole genome sequence.</title>
        <authorList>
            <person name="Bogema D.R."/>
        </authorList>
    </citation>
    <scope>NUCLEOTIDE SEQUENCE [LARGE SCALE GENOMIC DNA]</scope>
    <source>
        <strain evidence="1">ATCC PRA-425</strain>
    </source>
</reference>
<dbReference type="AlphaFoldDB" id="A0A7J6LVV5"/>
<dbReference type="EMBL" id="JAAPAO010000318">
    <property type="protein sequence ID" value="KAF4663395.1"/>
    <property type="molecule type" value="Genomic_DNA"/>
</dbReference>
<evidence type="ECO:0000313" key="2">
    <source>
        <dbReference type="Proteomes" id="UP000591131"/>
    </source>
</evidence>
<gene>
    <name evidence="1" type="ORF">FOL47_005752</name>
</gene>
<dbReference type="Proteomes" id="UP000591131">
    <property type="component" value="Unassembled WGS sequence"/>
</dbReference>
<evidence type="ECO:0000313" key="1">
    <source>
        <dbReference type="EMBL" id="KAF4663395.1"/>
    </source>
</evidence>
<sequence>MSSQGCGYYWFANHRSTDWHAKEIIRDSRQKSAKDYKRSDVMGKFIRLVSLRNGDSRNIGPSIEHIGVRLHVHSPRLRRTRSIDSSLVPPAGLYSGHPVPHDAITKFGLTCPRFWREDEPRCMVTSHGLSRRWMSVKYNSPVWEGRRAASVVKHGRA</sequence>
<organism evidence="1 2">
    <name type="scientific">Perkinsus chesapeaki</name>
    <name type="common">Clam parasite</name>
    <name type="synonym">Perkinsus andrewsi</name>
    <dbReference type="NCBI Taxonomy" id="330153"/>
    <lineage>
        <taxon>Eukaryota</taxon>
        <taxon>Sar</taxon>
        <taxon>Alveolata</taxon>
        <taxon>Perkinsozoa</taxon>
        <taxon>Perkinsea</taxon>
        <taxon>Perkinsida</taxon>
        <taxon>Perkinsidae</taxon>
        <taxon>Perkinsus</taxon>
    </lineage>
</organism>
<comment type="caution">
    <text evidence="1">The sequence shown here is derived from an EMBL/GenBank/DDBJ whole genome shotgun (WGS) entry which is preliminary data.</text>
</comment>
<proteinExistence type="predicted"/>